<protein>
    <submittedName>
        <fullName evidence="14">Uncharacterized protein</fullName>
    </submittedName>
</protein>
<dbReference type="GO" id="GO:0034220">
    <property type="term" value="P:monoatomic ion transmembrane transport"/>
    <property type="evidence" value="ECO:0007669"/>
    <property type="project" value="UniProtKB-KW"/>
</dbReference>
<evidence type="ECO:0000256" key="2">
    <source>
        <dbReference type="ARBA" id="ARBA00004651"/>
    </source>
</evidence>
<keyword evidence="3" id="KW-0813">Transport</keyword>
<dbReference type="Proteomes" id="UP000887540">
    <property type="component" value="Unplaced"/>
</dbReference>
<organism evidence="13 14">
    <name type="scientific">Acrobeloides nanus</name>
    <dbReference type="NCBI Taxonomy" id="290746"/>
    <lineage>
        <taxon>Eukaryota</taxon>
        <taxon>Metazoa</taxon>
        <taxon>Ecdysozoa</taxon>
        <taxon>Nematoda</taxon>
        <taxon>Chromadorea</taxon>
        <taxon>Rhabditida</taxon>
        <taxon>Tylenchina</taxon>
        <taxon>Cephalobomorpha</taxon>
        <taxon>Cephaloboidea</taxon>
        <taxon>Cephalobidae</taxon>
        <taxon>Acrobeloides</taxon>
    </lineage>
</organism>
<evidence type="ECO:0000256" key="4">
    <source>
        <dbReference type="ARBA" id="ARBA00022475"/>
    </source>
</evidence>
<keyword evidence="7" id="KW-0965">Cell junction</keyword>
<evidence type="ECO:0000256" key="3">
    <source>
        <dbReference type="ARBA" id="ARBA00022448"/>
    </source>
</evidence>
<evidence type="ECO:0000256" key="10">
    <source>
        <dbReference type="ARBA" id="ARBA00023136"/>
    </source>
</evidence>
<keyword evidence="9" id="KW-0406">Ion transport</keyword>
<evidence type="ECO:0000256" key="12">
    <source>
        <dbReference type="SAM" id="Phobius"/>
    </source>
</evidence>
<feature type="transmembrane region" description="Helical" evidence="12">
    <location>
        <begin position="12"/>
        <end position="36"/>
    </location>
</feature>
<evidence type="ECO:0000256" key="7">
    <source>
        <dbReference type="ARBA" id="ARBA00022949"/>
    </source>
</evidence>
<keyword evidence="4" id="KW-1003">Cell membrane</keyword>
<dbReference type="InterPro" id="IPR000990">
    <property type="entry name" value="Innexin"/>
</dbReference>
<evidence type="ECO:0000313" key="14">
    <source>
        <dbReference type="WBParaSite" id="ACRNAN_scaffold3530.g32156.t1"/>
    </source>
</evidence>
<accession>A0A914DS83</accession>
<evidence type="ECO:0000256" key="6">
    <source>
        <dbReference type="ARBA" id="ARBA00022868"/>
    </source>
</evidence>
<keyword evidence="8 12" id="KW-1133">Transmembrane helix</keyword>
<keyword evidence="10 12" id="KW-0472">Membrane</keyword>
<evidence type="ECO:0000256" key="1">
    <source>
        <dbReference type="ARBA" id="ARBA00004610"/>
    </source>
</evidence>
<reference evidence="14" key="1">
    <citation type="submission" date="2022-11" db="UniProtKB">
        <authorList>
            <consortium name="WormBaseParasite"/>
        </authorList>
    </citation>
    <scope>IDENTIFICATION</scope>
</reference>
<sequence length="172" mass="20724">MDSTWHERTAIFTWFMLVFLAFINLCNLILWIIWAYKMKDCTKRQKWVLKKWLIEEDYPLEERKLVRSFAARFKMGNLLMFYFIECHTDRVIARAFAHALYTNWLEKQQQLQNKLFPNTFTCKNKPSAPPFSIEGKKLLEEEKDNDSGLDDEPKDIGWTIIPENTRRQFSYP</sequence>
<dbReference type="GO" id="GO:0005921">
    <property type="term" value="C:gap junction"/>
    <property type="evidence" value="ECO:0007669"/>
    <property type="project" value="UniProtKB-SubCell"/>
</dbReference>
<dbReference type="AlphaFoldDB" id="A0A914DS83"/>
<dbReference type="GO" id="GO:0005886">
    <property type="term" value="C:plasma membrane"/>
    <property type="evidence" value="ECO:0007669"/>
    <property type="project" value="UniProtKB-SubCell"/>
</dbReference>
<evidence type="ECO:0000256" key="5">
    <source>
        <dbReference type="ARBA" id="ARBA00022692"/>
    </source>
</evidence>
<evidence type="ECO:0000256" key="11">
    <source>
        <dbReference type="ARBA" id="ARBA00023303"/>
    </source>
</evidence>
<dbReference type="WBParaSite" id="ACRNAN_scaffold3530.g32156.t1">
    <property type="protein sequence ID" value="ACRNAN_scaffold3530.g32156.t1"/>
    <property type="gene ID" value="ACRNAN_scaffold3530.g32156"/>
</dbReference>
<keyword evidence="13" id="KW-1185">Reference proteome</keyword>
<comment type="subcellular location">
    <subcellularLocation>
        <location evidence="1">Cell junction</location>
        <location evidence="1">Gap junction</location>
    </subcellularLocation>
    <subcellularLocation>
        <location evidence="2">Cell membrane</location>
        <topology evidence="2">Multi-pass membrane protein</topology>
    </subcellularLocation>
</comment>
<proteinExistence type="predicted"/>
<evidence type="ECO:0000313" key="13">
    <source>
        <dbReference type="Proteomes" id="UP000887540"/>
    </source>
</evidence>
<evidence type="ECO:0000256" key="9">
    <source>
        <dbReference type="ARBA" id="ARBA00023065"/>
    </source>
</evidence>
<evidence type="ECO:0000256" key="8">
    <source>
        <dbReference type="ARBA" id="ARBA00022989"/>
    </source>
</evidence>
<keyword evidence="5 12" id="KW-0812">Transmembrane</keyword>
<keyword evidence="6" id="KW-0303">Gap junction</keyword>
<keyword evidence="11" id="KW-0407">Ion channel</keyword>
<dbReference type="Pfam" id="PF00876">
    <property type="entry name" value="Innexin"/>
    <property type="match status" value="1"/>
</dbReference>
<name>A0A914DS83_9BILA</name>